<feature type="compositionally biased region" description="Basic and acidic residues" evidence="1">
    <location>
        <begin position="1"/>
        <end position="43"/>
    </location>
</feature>
<feature type="compositionally biased region" description="Basic residues" evidence="1">
    <location>
        <begin position="44"/>
        <end position="60"/>
    </location>
</feature>
<evidence type="ECO:0000256" key="1">
    <source>
        <dbReference type="SAM" id="MobiDB-lite"/>
    </source>
</evidence>
<organism evidence="2 3">
    <name type="scientific">Agrocybe pediades</name>
    <dbReference type="NCBI Taxonomy" id="84607"/>
    <lineage>
        <taxon>Eukaryota</taxon>
        <taxon>Fungi</taxon>
        <taxon>Dikarya</taxon>
        <taxon>Basidiomycota</taxon>
        <taxon>Agaricomycotina</taxon>
        <taxon>Agaricomycetes</taxon>
        <taxon>Agaricomycetidae</taxon>
        <taxon>Agaricales</taxon>
        <taxon>Agaricineae</taxon>
        <taxon>Strophariaceae</taxon>
        <taxon>Agrocybe</taxon>
    </lineage>
</organism>
<evidence type="ECO:0000313" key="2">
    <source>
        <dbReference type="EMBL" id="KAF4615513.1"/>
    </source>
</evidence>
<feature type="compositionally biased region" description="Polar residues" evidence="1">
    <location>
        <begin position="243"/>
        <end position="265"/>
    </location>
</feature>
<sequence>MFTAGGEKEGANGKDEGVQATKDEIPVEKEGKQVPEEKAAAEKTKKKKKKGGGKRQRLHKQKVCSRVRIFNGVPLFVMSLTNALDITELAVPPSHIVEVSPKEDMTETQDVPEPTTQDPLYKDEGGEIILFTAAKQYIAEVCSSNTQQLDDLKKKINEGAVQARSVGTQKQWQILANELSSLSQRSAKTDKKITEAIKTLDQLIKDLKGINSDIESLAVKSDEFDSENSSLKRQKHEGDMQHKLSSLISSTLSAGRASSISSNNAPEKRKVSAESSKAGMAPKRVEED</sequence>
<reference evidence="2 3" key="1">
    <citation type="submission" date="2019-12" db="EMBL/GenBank/DDBJ databases">
        <authorList>
            <person name="Floudas D."/>
            <person name="Bentzer J."/>
            <person name="Ahren D."/>
            <person name="Johansson T."/>
            <person name="Persson P."/>
            <person name="Tunlid A."/>
        </authorList>
    </citation>
    <scope>NUCLEOTIDE SEQUENCE [LARGE SCALE GENOMIC DNA]</scope>
    <source>
        <strain evidence="2 3">CBS 102.39</strain>
    </source>
</reference>
<dbReference type="Proteomes" id="UP000521872">
    <property type="component" value="Unassembled WGS sequence"/>
</dbReference>
<feature type="region of interest" description="Disordered" evidence="1">
    <location>
        <begin position="1"/>
        <end position="60"/>
    </location>
</feature>
<dbReference type="EMBL" id="JAACJL010000044">
    <property type="protein sequence ID" value="KAF4615513.1"/>
    <property type="molecule type" value="Genomic_DNA"/>
</dbReference>
<name>A0A8H4QRE1_9AGAR</name>
<keyword evidence="3" id="KW-1185">Reference proteome</keyword>
<evidence type="ECO:0000313" key="3">
    <source>
        <dbReference type="Proteomes" id="UP000521872"/>
    </source>
</evidence>
<feature type="region of interest" description="Disordered" evidence="1">
    <location>
        <begin position="223"/>
        <end position="288"/>
    </location>
</feature>
<gene>
    <name evidence="2" type="ORF">D9613_003358</name>
</gene>
<accession>A0A8H4QRE1</accession>
<dbReference type="AlphaFoldDB" id="A0A8H4QRE1"/>
<protein>
    <submittedName>
        <fullName evidence="2">Uncharacterized protein</fullName>
    </submittedName>
</protein>
<proteinExistence type="predicted"/>
<comment type="caution">
    <text evidence="2">The sequence shown here is derived from an EMBL/GenBank/DDBJ whole genome shotgun (WGS) entry which is preliminary data.</text>
</comment>